<dbReference type="OrthoDB" id="614750at2"/>
<name>A0A0U3I6U2_9MICC</name>
<dbReference type="RefSeq" id="WP_058857748.1">
    <property type="nucleotide sequence ID" value="NZ_CP013254.1"/>
</dbReference>
<dbReference type="PROSITE" id="PS51272">
    <property type="entry name" value="SLH"/>
    <property type="match status" value="2"/>
</dbReference>
<dbReference type="EMBL" id="CP013254">
    <property type="protein sequence ID" value="ALU39036.1"/>
    <property type="molecule type" value="Genomic_DNA"/>
</dbReference>
<dbReference type="PROSITE" id="PS51318">
    <property type="entry name" value="TAT"/>
    <property type="match status" value="1"/>
</dbReference>
<reference evidence="2 3" key="1">
    <citation type="submission" date="2015-11" db="EMBL/GenBank/DDBJ databases">
        <title>Complete Genome Sequence of Kocuria flava strain HO-9041.</title>
        <authorList>
            <person name="Zhou M."/>
            <person name="Dai J."/>
        </authorList>
    </citation>
    <scope>NUCLEOTIDE SEQUENCE [LARGE SCALE GENOMIC DNA]</scope>
    <source>
        <strain evidence="2 3">HO-9041</strain>
    </source>
</reference>
<dbReference type="InterPro" id="IPR006311">
    <property type="entry name" value="TAT_signal"/>
</dbReference>
<organism evidence="2 3">
    <name type="scientific">Kocuria flava</name>
    <dbReference type="NCBI Taxonomy" id="446860"/>
    <lineage>
        <taxon>Bacteria</taxon>
        <taxon>Bacillati</taxon>
        <taxon>Actinomycetota</taxon>
        <taxon>Actinomycetes</taxon>
        <taxon>Micrococcales</taxon>
        <taxon>Micrococcaceae</taxon>
        <taxon>Kocuria</taxon>
    </lineage>
</organism>
<dbReference type="KEGG" id="kfv:AS188_03935"/>
<proteinExistence type="predicted"/>
<evidence type="ECO:0000313" key="2">
    <source>
        <dbReference type="EMBL" id="ALU39036.1"/>
    </source>
</evidence>
<dbReference type="Proteomes" id="UP000057181">
    <property type="component" value="Chromosome"/>
</dbReference>
<dbReference type="InterPro" id="IPR001119">
    <property type="entry name" value="SLH_dom"/>
</dbReference>
<dbReference type="STRING" id="446860.AS188_03935"/>
<feature type="domain" description="SLH" evidence="1">
    <location>
        <begin position="420"/>
        <end position="484"/>
    </location>
</feature>
<dbReference type="Pfam" id="PF00395">
    <property type="entry name" value="SLH"/>
    <property type="match status" value="2"/>
</dbReference>
<gene>
    <name evidence="2" type="ORF">AS188_03935</name>
</gene>
<evidence type="ECO:0000259" key="1">
    <source>
        <dbReference type="PROSITE" id="PS51272"/>
    </source>
</evidence>
<feature type="domain" description="SLH" evidence="1">
    <location>
        <begin position="485"/>
        <end position="552"/>
    </location>
</feature>
<dbReference type="AlphaFoldDB" id="A0A0U3I6U2"/>
<protein>
    <recommendedName>
        <fullName evidence="1">SLH domain-containing protein</fullName>
    </recommendedName>
</protein>
<dbReference type="Gene3D" id="2.130.10.10">
    <property type="entry name" value="YVTN repeat-like/Quinoprotein amine dehydrogenase"/>
    <property type="match status" value="1"/>
</dbReference>
<evidence type="ECO:0000313" key="3">
    <source>
        <dbReference type="Proteomes" id="UP000057181"/>
    </source>
</evidence>
<accession>A0A0U3I6U2</accession>
<dbReference type="InterPro" id="IPR015943">
    <property type="entry name" value="WD40/YVTN_repeat-like_dom_sf"/>
</dbReference>
<dbReference type="SUPFAM" id="SSF63829">
    <property type="entry name" value="Calcium-dependent phosphotriesterase"/>
    <property type="match status" value="1"/>
</dbReference>
<sequence length="571" mass="61322">MSELSTAVPTRRTLLSAVALLGGAAALAGGTRLSPAVAAEPTRMALTASTASTGYSGLFFDTPETDSGTFYVFRYWSRYSSTQQATALPGATALNRATNIIYAGGKQKDKLGLTATNMSTRAYQLSPETAAIGWVSGMTVAGNILYFGTGDGGIYSHVISMGAGSASSYRRIHSLAGSGQERAESWAATNSHAVFAAVPDGYDDYYGEAPAGTTGALGIINKSTGTVSIRHDLFPGHRVNHLTAIGDTVYGTTRPNGTDYSVAPVVFAFDPATSTVLWQREEPHRTASYWPYEVLHAIVEVLGKLYVSAESAVQEIDPANGARMMTFNAGSPDDYFGRSLPGQVTLTRIEGTNRLFWQWQEAQHVISLPSRLISQITTHGLEDIVYTATGGMLFSDGYSPDFRPVVMHNAWDGMPYRGPVMTPFTDVSTSYVFYNEISWLSEVGVSGGWSTPRGKEFRPTAKVTREIMAAFLYRLAGSPAYTAPATSPFADVATTRAFYKHMAWLAAQGISTGWSGPGGTRLYRPESNVLRDQMAAFMYRLAGEPEFTPPAVSPFIDVPTSHVFGTVALTV</sequence>